<evidence type="ECO:0000313" key="2">
    <source>
        <dbReference type="Proteomes" id="UP001501584"/>
    </source>
</evidence>
<accession>A0ABN3F9Y1</accession>
<reference evidence="1 2" key="1">
    <citation type="journal article" date="2019" name="Int. J. Syst. Evol. Microbiol.">
        <title>The Global Catalogue of Microorganisms (GCM) 10K type strain sequencing project: providing services to taxonomists for standard genome sequencing and annotation.</title>
        <authorList>
            <consortium name="The Broad Institute Genomics Platform"/>
            <consortium name="The Broad Institute Genome Sequencing Center for Infectious Disease"/>
            <person name="Wu L."/>
            <person name="Ma J."/>
        </authorList>
    </citation>
    <scope>NUCLEOTIDE SEQUENCE [LARGE SCALE GENOMIC DNA]</scope>
    <source>
        <strain evidence="1 2">JCM 6238</strain>
    </source>
</reference>
<proteinExistence type="predicted"/>
<protein>
    <submittedName>
        <fullName evidence="1">Uncharacterized protein</fullName>
    </submittedName>
</protein>
<keyword evidence="2" id="KW-1185">Reference proteome</keyword>
<gene>
    <name evidence="1" type="ORF">GCM10010403_14390</name>
</gene>
<dbReference type="Proteomes" id="UP001501584">
    <property type="component" value="Unassembled WGS sequence"/>
</dbReference>
<name>A0ABN3F9Y1_9ACTN</name>
<evidence type="ECO:0000313" key="1">
    <source>
        <dbReference type="EMBL" id="GAA2325194.1"/>
    </source>
</evidence>
<organism evidence="1 2">
    <name type="scientific">Glycomyces rutgersensis</name>
    <dbReference type="NCBI Taxonomy" id="58115"/>
    <lineage>
        <taxon>Bacteria</taxon>
        <taxon>Bacillati</taxon>
        <taxon>Actinomycetota</taxon>
        <taxon>Actinomycetes</taxon>
        <taxon>Glycomycetales</taxon>
        <taxon>Glycomycetaceae</taxon>
        <taxon>Glycomyces</taxon>
    </lineage>
</organism>
<sequence length="73" mass="8480">MTGRILALILGGQASVWDVPPPPDYPRRTLGWYLDRARGDQAEREQRAIERLEAHWHAVREAQRIIDQAPRHD</sequence>
<dbReference type="EMBL" id="BAAASX010000002">
    <property type="protein sequence ID" value="GAA2325194.1"/>
    <property type="molecule type" value="Genomic_DNA"/>
</dbReference>
<comment type="caution">
    <text evidence="1">The sequence shown here is derived from an EMBL/GenBank/DDBJ whole genome shotgun (WGS) entry which is preliminary data.</text>
</comment>